<dbReference type="PANTHER" id="PTHR43798:SF33">
    <property type="entry name" value="HYDROLASE, PUTATIVE (AFU_ORTHOLOGUE AFUA_2G14860)-RELATED"/>
    <property type="match status" value="1"/>
</dbReference>
<evidence type="ECO:0000313" key="2">
    <source>
        <dbReference type="EMBL" id="RUL88682.1"/>
    </source>
</evidence>
<dbReference type="SUPFAM" id="SSF53474">
    <property type="entry name" value="alpha/beta-Hydrolases"/>
    <property type="match status" value="1"/>
</dbReference>
<dbReference type="AlphaFoldDB" id="A0A432MMN3"/>
<name>A0A432MMN3_9BACT</name>
<dbReference type="RefSeq" id="WP_126724389.1">
    <property type="nucleotide sequence ID" value="NZ_RYZH01000008.1"/>
</dbReference>
<dbReference type="Proteomes" id="UP000280296">
    <property type="component" value="Unassembled WGS sequence"/>
</dbReference>
<dbReference type="InterPro" id="IPR000073">
    <property type="entry name" value="AB_hydrolase_1"/>
</dbReference>
<evidence type="ECO:0000313" key="3">
    <source>
        <dbReference type="Proteomes" id="UP000280296"/>
    </source>
</evidence>
<reference evidence="2 3" key="2">
    <citation type="submission" date="2019-01" db="EMBL/GenBank/DDBJ databases">
        <title>Tautonia sociabilis, a novel thermotolerant planctomycete of Isosphaeraceae family, isolated from a 4000 m deep subterranean habitat.</title>
        <authorList>
            <person name="Kovaleva O.L."/>
            <person name="Elcheninov A.G."/>
            <person name="Van Heerden E."/>
            <person name="Toshchakov S.V."/>
            <person name="Novikov A."/>
            <person name="Bonch-Osmolovskaya E.A."/>
            <person name="Kublanov I.V."/>
        </authorList>
    </citation>
    <scope>NUCLEOTIDE SEQUENCE [LARGE SCALE GENOMIC DNA]</scope>
    <source>
        <strain evidence="2 3">GM2012</strain>
    </source>
</reference>
<organism evidence="2 3">
    <name type="scientific">Tautonia sociabilis</name>
    <dbReference type="NCBI Taxonomy" id="2080755"/>
    <lineage>
        <taxon>Bacteria</taxon>
        <taxon>Pseudomonadati</taxon>
        <taxon>Planctomycetota</taxon>
        <taxon>Planctomycetia</taxon>
        <taxon>Isosphaerales</taxon>
        <taxon>Isosphaeraceae</taxon>
        <taxon>Tautonia</taxon>
    </lineage>
</organism>
<sequence>MPRASIYWTDAGRRAVRDWYDDRLARFPVPVRSRMVDSAFGPTHALEAGPADAPPVVVLHGLDLNAAAMAGLIAPLSETRRVLAIDTIGDPGLSAEVRPRRRGPFYADWLAGVLDGLGLTGPVDLVGFSFGGWMMLKLAAERPDRVGRLAIIGGAGLSWLRFRGQLVMAGAMLRHAAVGTDRSLRAAVRPLYGPGLEPDPDIARLLGLAFRHVIPDPTLACLRPFRPGRFDRLDAPAFVCCGERDVFFDARALLGGARRLLPGLVAAEPLPGEGHIPSPGQMPALADRIRSVLDAPARASE</sequence>
<dbReference type="Pfam" id="PF00561">
    <property type="entry name" value="Abhydrolase_1"/>
    <property type="match status" value="1"/>
</dbReference>
<dbReference type="GO" id="GO:0016787">
    <property type="term" value="F:hydrolase activity"/>
    <property type="evidence" value="ECO:0007669"/>
    <property type="project" value="UniProtKB-KW"/>
</dbReference>
<protein>
    <submittedName>
        <fullName evidence="2">Alpha/beta fold hydrolase</fullName>
    </submittedName>
</protein>
<keyword evidence="2" id="KW-0378">Hydrolase</keyword>
<dbReference type="OrthoDB" id="5495375at2"/>
<comment type="caution">
    <text evidence="2">The sequence shown here is derived from an EMBL/GenBank/DDBJ whole genome shotgun (WGS) entry which is preliminary data.</text>
</comment>
<dbReference type="GO" id="GO:0016020">
    <property type="term" value="C:membrane"/>
    <property type="evidence" value="ECO:0007669"/>
    <property type="project" value="TreeGrafter"/>
</dbReference>
<evidence type="ECO:0000259" key="1">
    <source>
        <dbReference type="Pfam" id="PF00561"/>
    </source>
</evidence>
<dbReference type="Gene3D" id="3.40.50.1820">
    <property type="entry name" value="alpha/beta hydrolase"/>
    <property type="match status" value="1"/>
</dbReference>
<reference evidence="2 3" key="1">
    <citation type="submission" date="2018-12" db="EMBL/GenBank/DDBJ databases">
        <authorList>
            <person name="Toschakov S.V."/>
        </authorList>
    </citation>
    <scope>NUCLEOTIDE SEQUENCE [LARGE SCALE GENOMIC DNA]</scope>
    <source>
        <strain evidence="2 3">GM2012</strain>
    </source>
</reference>
<dbReference type="PRINTS" id="PR00111">
    <property type="entry name" value="ABHYDROLASE"/>
</dbReference>
<dbReference type="PANTHER" id="PTHR43798">
    <property type="entry name" value="MONOACYLGLYCEROL LIPASE"/>
    <property type="match status" value="1"/>
</dbReference>
<dbReference type="InterPro" id="IPR050266">
    <property type="entry name" value="AB_hydrolase_sf"/>
</dbReference>
<feature type="domain" description="AB hydrolase-1" evidence="1">
    <location>
        <begin position="54"/>
        <end position="160"/>
    </location>
</feature>
<dbReference type="EMBL" id="RYZH01000008">
    <property type="protein sequence ID" value="RUL88682.1"/>
    <property type="molecule type" value="Genomic_DNA"/>
</dbReference>
<dbReference type="InterPro" id="IPR029058">
    <property type="entry name" value="AB_hydrolase_fold"/>
</dbReference>
<gene>
    <name evidence="2" type="ORF">TsocGM_05965</name>
</gene>
<accession>A0A432MMN3</accession>
<keyword evidence="3" id="KW-1185">Reference proteome</keyword>
<proteinExistence type="predicted"/>